<dbReference type="RefSeq" id="WP_089451605.1">
    <property type="nucleotide sequence ID" value="NZ_NKFA01000007.1"/>
</dbReference>
<proteinExistence type="predicted"/>
<sequence>MIQNFDDELLTTLGISADSFDAECLQWIYKFKKEELTIEFCYACDRTVSTSLFYQGALFGFFYASGLQSLDIEKGNILGVVRAGELTRILKIDPVNITVEWKDL</sequence>
<evidence type="ECO:0000313" key="2">
    <source>
        <dbReference type="Proteomes" id="UP000214600"/>
    </source>
</evidence>
<protein>
    <submittedName>
        <fullName evidence="1">Uncharacterized protein</fullName>
    </submittedName>
</protein>
<name>A0A228IMN0_9BURK</name>
<reference evidence="2" key="1">
    <citation type="submission" date="2017-06" db="EMBL/GenBank/DDBJ databases">
        <authorList>
            <person name="LiPuma J."/>
            <person name="Spilker T."/>
        </authorList>
    </citation>
    <scope>NUCLEOTIDE SEQUENCE [LARGE SCALE GENOMIC DNA]</scope>
    <source>
        <strain evidence="2">AU17325</strain>
    </source>
</reference>
<comment type="caution">
    <text evidence="1">The sequence shown here is derived from an EMBL/GenBank/DDBJ whole genome shotgun (WGS) entry which is preliminary data.</text>
</comment>
<dbReference type="EMBL" id="NKFA01000007">
    <property type="protein sequence ID" value="OXI43640.1"/>
    <property type="molecule type" value="Genomic_DNA"/>
</dbReference>
<evidence type="ECO:0000313" key="1">
    <source>
        <dbReference type="EMBL" id="OXI43640.1"/>
    </source>
</evidence>
<gene>
    <name evidence="1" type="ORF">CFB84_18945</name>
</gene>
<dbReference type="AlphaFoldDB" id="A0A228IMN0"/>
<accession>A0A228IMN0</accession>
<organism evidence="1 2">
    <name type="scientific">Burkholderia aenigmatica</name>
    <dbReference type="NCBI Taxonomy" id="2015348"/>
    <lineage>
        <taxon>Bacteria</taxon>
        <taxon>Pseudomonadati</taxon>
        <taxon>Pseudomonadota</taxon>
        <taxon>Betaproteobacteria</taxon>
        <taxon>Burkholderiales</taxon>
        <taxon>Burkholderiaceae</taxon>
        <taxon>Burkholderia</taxon>
        <taxon>Burkholderia cepacia complex</taxon>
    </lineage>
</organism>
<dbReference type="Proteomes" id="UP000214600">
    <property type="component" value="Unassembled WGS sequence"/>
</dbReference>
<reference evidence="1 2" key="2">
    <citation type="submission" date="2017-08" db="EMBL/GenBank/DDBJ databases">
        <title>WGS of novel Burkholderia cepaca complex species.</title>
        <authorList>
            <person name="Lipuma J."/>
            <person name="Spilker T."/>
        </authorList>
    </citation>
    <scope>NUCLEOTIDE SEQUENCE [LARGE SCALE GENOMIC DNA]</scope>
    <source>
        <strain evidence="1 2">AU17325</strain>
    </source>
</reference>